<evidence type="ECO:0000256" key="1">
    <source>
        <dbReference type="SAM" id="MobiDB-lite"/>
    </source>
</evidence>
<dbReference type="EMBL" id="JBEFKJ010000016">
    <property type="protein sequence ID" value="KAL2041782.1"/>
    <property type="molecule type" value="Genomic_DNA"/>
</dbReference>
<evidence type="ECO:0000313" key="2">
    <source>
        <dbReference type="EMBL" id="KAL2041782.1"/>
    </source>
</evidence>
<accession>A0ABR4A797</accession>
<feature type="region of interest" description="Disordered" evidence="1">
    <location>
        <begin position="46"/>
        <end position="122"/>
    </location>
</feature>
<feature type="compositionally biased region" description="Polar residues" evidence="1">
    <location>
        <begin position="175"/>
        <end position="206"/>
    </location>
</feature>
<organism evidence="2 3">
    <name type="scientific">Stereocaulon virgatum</name>
    <dbReference type="NCBI Taxonomy" id="373712"/>
    <lineage>
        <taxon>Eukaryota</taxon>
        <taxon>Fungi</taxon>
        <taxon>Dikarya</taxon>
        <taxon>Ascomycota</taxon>
        <taxon>Pezizomycotina</taxon>
        <taxon>Lecanoromycetes</taxon>
        <taxon>OSLEUM clade</taxon>
        <taxon>Lecanoromycetidae</taxon>
        <taxon>Lecanorales</taxon>
        <taxon>Lecanorineae</taxon>
        <taxon>Stereocaulaceae</taxon>
        <taxon>Stereocaulon</taxon>
    </lineage>
</organism>
<gene>
    <name evidence="2" type="ORF">N7G274_005566</name>
</gene>
<sequence length="214" mass="23631">MGWTEFYATCHLFQISGMDLSALTQAGENFTKAYWNLDARITATLTNNVPPRGSVNDTGGNRVSSSHHSTRRSNTPISPAVAPRRDRGDDDPPPYVNLQTNHAADRPPPYDSLLQERSHHGQRSRSGRFLDFIILAFAATQSGHPYLLPPLPINTARDERWPSRGVPSGRDCSASPGSQTDSRQGSPSTRRSVCQTSRPRSPTFQADQARFSAW</sequence>
<feature type="compositionally biased region" description="Low complexity" evidence="1">
    <location>
        <begin position="61"/>
        <end position="75"/>
    </location>
</feature>
<evidence type="ECO:0000313" key="3">
    <source>
        <dbReference type="Proteomes" id="UP001590950"/>
    </source>
</evidence>
<feature type="region of interest" description="Disordered" evidence="1">
    <location>
        <begin position="158"/>
        <end position="214"/>
    </location>
</feature>
<protein>
    <submittedName>
        <fullName evidence="2">Uncharacterized protein</fullName>
    </submittedName>
</protein>
<name>A0ABR4A797_9LECA</name>
<dbReference type="Proteomes" id="UP001590950">
    <property type="component" value="Unassembled WGS sequence"/>
</dbReference>
<keyword evidence="3" id="KW-1185">Reference proteome</keyword>
<feature type="compositionally biased region" description="Polar residues" evidence="1">
    <location>
        <begin position="46"/>
        <end position="59"/>
    </location>
</feature>
<comment type="caution">
    <text evidence="2">The sequence shown here is derived from an EMBL/GenBank/DDBJ whole genome shotgun (WGS) entry which is preliminary data.</text>
</comment>
<proteinExistence type="predicted"/>
<reference evidence="2 3" key="1">
    <citation type="submission" date="2024-09" db="EMBL/GenBank/DDBJ databases">
        <title>Rethinking Asexuality: The Enigmatic Case of Functional Sexual Genes in Lepraria (Stereocaulaceae).</title>
        <authorList>
            <person name="Doellman M."/>
            <person name="Sun Y."/>
            <person name="Barcenas-Pena A."/>
            <person name="Lumbsch H.T."/>
            <person name="Grewe F."/>
        </authorList>
    </citation>
    <scope>NUCLEOTIDE SEQUENCE [LARGE SCALE GENOMIC DNA]</scope>
    <source>
        <strain evidence="2 3">Mercado 3170</strain>
    </source>
</reference>